<keyword evidence="6 13" id="KW-0812">Transmembrane</keyword>
<keyword evidence="4" id="KW-1003">Cell membrane</keyword>
<keyword evidence="3" id="KW-0813">Transport</keyword>
<name>A0A4D7QN33_9HYPH</name>
<dbReference type="PANTHER" id="PTHR30529:SF1">
    <property type="entry name" value="CYTOCHROME B561 HOMOLOG 2"/>
    <property type="match status" value="1"/>
</dbReference>
<dbReference type="AlphaFoldDB" id="A0A4D7QN33"/>
<evidence type="ECO:0000256" key="8">
    <source>
        <dbReference type="ARBA" id="ARBA00022982"/>
    </source>
</evidence>
<dbReference type="GO" id="GO:0005886">
    <property type="term" value="C:plasma membrane"/>
    <property type="evidence" value="ECO:0007669"/>
    <property type="project" value="UniProtKB-SubCell"/>
</dbReference>
<evidence type="ECO:0000256" key="1">
    <source>
        <dbReference type="ARBA" id="ARBA00001970"/>
    </source>
</evidence>
<dbReference type="InterPro" id="IPR011577">
    <property type="entry name" value="Cyt_b561_bac/Ni-Hgenase"/>
</dbReference>
<keyword evidence="9 13" id="KW-1133">Transmembrane helix</keyword>
<feature type="transmembrane region" description="Helical" evidence="13">
    <location>
        <begin position="89"/>
        <end position="108"/>
    </location>
</feature>
<evidence type="ECO:0000313" key="16">
    <source>
        <dbReference type="Proteomes" id="UP000298588"/>
    </source>
</evidence>
<dbReference type="KEGG" id="paqt:E8L99_12225"/>
<evidence type="ECO:0000259" key="14">
    <source>
        <dbReference type="Pfam" id="PF01292"/>
    </source>
</evidence>
<dbReference type="GO" id="GO:0046872">
    <property type="term" value="F:metal ion binding"/>
    <property type="evidence" value="ECO:0007669"/>
    <property type="project" value="UniProtKB-KW"/>
</dbReference>
<evidence type="ECO:0000256" key="7">
    <source>
        <dbReference type="ARBA" id="ARBA00022723"/>
    </source>
</evidence>
<keyword evidence="8" id="KW-0249">Electron transport</keyword>
<evidence type="ECO:0000256" key="3">
    <source>
        <dbReference type="ARBA" id="ARBA00022448"/>
    </source>
</evidence>
<evidence type="ECO:0000313" key="15">
    <source>
        <dbReference type="EMBL" id="QCK86467.1"/>
    </source>
</evidence>
<evidence type="ECO:0000256" key="2">
    <source>
        <dbReference type="ARBA" id="ARBA00004651"/>
    </source>
</evidence>
<gene>
    <name evidence="15" type="ORF">E8L99_12225</name>
</gene>
<keyword evidence="11 13" id="KW-0472">Membrane</keyword>
<evidence type="ECO:0000256" key="10">
    <source>
        <dbReference type="ARBA" id="ARBA00023004"/>
    </source>
</evidence>
<comment type="subcellular location">
    <subcellularLocation>
        <location evidence="2">Cell membrane</location>
        <topology evidence="2">Multi-pass membrane protein</topology>
    </subcellularLocation>
</comment>
<comment type="similarity">
    <text evidence="12">Belongs to the cytochrome b561 family.</text>
</comment>
<dbReference type="Pfam" id="PF01292">
    <property type="entry name" value="Ni_hydr_CYTB"/>
    <property type="match status" value="1"/>
</dbReference>
<dbReference type="InterPro" id="IPR016174">
    <property type="entry name" value="Di-haem_cyt_TM"/>
</dbReference>
<evidence type="ECO:0000256" key="13">
    <source>
        <dbReference type="SAM" id="Phobius"/>
    </source>
</evidence>
<keyword evidence="10" id="KW-0408">Iron</keyword>
<proteinExistence type="inferred from homology"/>
<evidence type="ECO:0000256" key="6">
    <source>
        <dbReference type="ARBA" id="ARBA00022692"/>
    </source>
</evidence>
<evidence type="ECO:0000256" key="12">
    <source>
        <dbReference type="ARBA" id="ARBA00037975"/>
    </source>
</evidence>
<accession>A0A4D7QN33</accession>
<dbReference type="GO" id="GO:0020037">
    <property type="term" value="F:heme binding"/>
    <property type="evidence" value="ECO:0007669"/>
    <property type="project" value="TreeGrafter"/>
</dbReference>
<dbReference type="EMBL" id="CP039865">
    <property type="protein sequence ID" value="QCK86467.1"/>
    <property type="molecule type" value="Genomic_DNA"/>
</dbReference>
<dbReference type="SUPFAM" id="SSF81342">
    <property type="entry name" value="Transmembrane di-heme cytochromes"/>
    <property type="match status" value="1"/>
</dbReference>
<dbReference type="OrthoDB" id="1247465at2"/>
<feature type="transmembrane region" description="Helical" evidence="13">
    <location>
        <begin position="43"/>
        <end position="63"/>
    </location>
</feature>
<sequence length="181" mass="19247">MTRDRYDPITQTLHWLVAIAIVGTYALGLLMEDLQGPTKALMLGNHMSLGVVVLGLTAVRLGWHAVAPKVDSVPASQPLIAWAARMAHLALYAAMVAVPLIGLALIFAKGRDVSVFGLVTLPSPMAANRPLGKGLEEVHEIAAHMLVLLAGLHAAAAIGHQFWLRDGTLGRMVPFLPASRS</sequence>
<keyword evidence="16" id="KW-1185">Reference proteome</keyword>
<dbReference type="GO" id="GO:0009055">
    <property type="term" value="F:electron transfer activity"/>
    <property type="evidence" value="ECO:0007669"/>
    <property type="project" value="InterPro"/>
</dbReference>
<dbReference type="GO" id="GO:0022904">
    <property type="term" value="P:respiratory electron transport chain"/>
    <property type="evidence" value="ECO:0007669"/>
    <property type="project" value="InterPro"/>
</dbReference>
<feature type="transmembrane region" description="Helical" evidence="13">
    <location>
        <begin position="141"/>
        <end position="164"/>
    </location>
</feature>
<dbReference type="RefSeq" id="WP_137099798.1">
    <property type="nucleotide sequence ID" value="NZ_CP039865.1"/>
</dbReference>
<dbReference type="InterPro" id="IPR052168">
    <property type="entry name" value="Cytochrome_b561_oxidase"/>
</dbReference>
<feature type="domain" description="Cytochrome b561 bacterial/Ni-hydrogenase" evidence="14">
    <location>
        <begin position="5"/>
        <end position="174"/>
    </location>
</feature>
<feature type="transmembrane region" description="Helical" evidence="13">
    <location>
        <begin position="12"/>
        <end position="31"/>
    </location>
</feature>
<keyword evidence="5" id="KW-0349">Heme</keyword>
<dbReference type="Proteomes" id="UP000298588">
    <property type="component" value="Chromosome"/>
</dbReference>
<dbReference type="PANTHER" id="PTHR30529">
    <property type="entry name" value="CYTOCHROME B561"/>
    <property type="match status" value="1"/>
</dbReference>
<evidence type="ECO:0000256" key="5">
    <source>
        <dbReference type="ARBA" id="ARBA00022617"/>
    </source>
</evidence>
<keyword evidence="7" id="KW-0479">Metal-binding</keyword>
<dbReference type="Gene3D" id="1.20.950.20">
    <property type="entry name" value="Transmembrane di-heme cytochromes, Chain C"/>
    <property type="match status" value="1"/>
</dbReference>
<evidence type="ECO:0000256" key="9">
    <source>
        <dbReference type="ARBA" id="ARBA00022989"/>
    </source>
</evidence>
<reference evidence="15 16" key="1">
    <citation type="submission" date="2019-04" db="EMBL/GenBank/DDBJ databases">
        <title>Phreatobacter aquaticus sp. nov.</title>
        <authorList>
            <person name="Choi A."/>
            <person name="Baek K."/>
        </authorList>
    </citation>
    <scope>NUCLEOTIDE SEQUENCE [LARGE SCALE GENOMIC DNA]</scope>
    <source>
        <strain evidence="15 16">NMCR1094</strain>
    </source>
</reference>
<organism evidence="15 16">
    <name type="scientific">Phreatobacter aquaticus</name>
    <dbReference type="NCBI Taxonomy" id="2570229"/>
    <lineage>
        <taxon>Bacteria</taxon>
        <taxon>Pseudomonadati</taxon>
        <taxon>Pseudomonadota</taxon>
        <taxon>Alphaproteobacteria</taxon>
        <taxon>Hyphomicrobiales</taxon>
        <taxon>Phreatobacteraceae</taxon>
        <taxon>Phreatobacter</taxon>
    </lineage>
</organism>
<evidence type="ECO:0000256" key="4">
    <source>
        <dbReference type="ARBA" id="ARBA00022475"/>
    </source>
</evidence>
<evidence type="ECO:0000256" key="11">
    <source>
        <dbReference type="ARBA" id="ARBA00023136"/>
    </source>
</evidence>
<comment type="cofactor">
    <cofactor evidence="1">
        <name>heme b</name>
        <dbReference type="ChEBI" id="CHEBI:60344"/>
    </cofactor>
</comment>
<protein>
    <submittedName>
        <fullName evidence="15">Cytochrome b</fullName>
    </submittedName>
</protein>